<comment type="caution">
    <text evidence="1">The sequence shown here is derived from an EMBL/GenBank/DDBJ whole genome shotgun (WGS) entry which is preliminary data.</text>
</comment>
<evidence type="ECO:0000313" key="2">
    <source>
        <dbReference type="Proteomes" id="UP000544872"/>
    </source>
</evidence>
<dbReference type="PROSITE" id="PS51257">
    <property type="entry name" value="PROKAR_LIPOPROTEIN"/>
    <property type="match status" value="1"/>
</dbReference>
<keyword evidence="2" id="KW-1185">Reference proteome</keyword>
<dbReference type="RefSeq" id="WP_221443523.1">
    <property type="nucleotide sequence ID" value="NZ_JACIIX010000011.1"/>
</dbReference>
<proteinExistence type="predicted"/>
<dbReference type="EMBL" id="JACIIX010000011">
    <property type="protein sequence ID" value="MBB6211380.1"/>
    <property type="molecule type" value="Genomic_DNA"/>
</dbReference>
<dbReference type="Proteomes" id="UP000544872">
    <property type="component" value="Unassembled WGS sequence"/>
</dbReference>
<gene>
    <name evidence="1" type="ORF">FHS48_002819</name>
</gene>
<evidence type="ECO:0000313" key="1">
    <source>
        <dbReference type="EMBL" id="MBB6211380.1"/>
    </source>
</evidence>
<sequence length="135" mass="13993">MSKGTHDGRMILLGLVLLVTGCAADSGAGYRPIVDTGNPAYAPEVRARLESDLAACQQLAEQRSYFNGNRLEEMALGTAVGSGIGLANDRQWGSVGAGAGIGLAAVGVMGALETRNERQKIVTDCLKGRGHPVIL</sequence>
<dbReference type="AlphaFoldDB" id="A0A7X0DMW1"/>
<protein>
    <recommendedName>
        <fullName evidence="3">Glycine zipper family protein</fullName>
    </recommendedName>
</protein>
<name>A0A7X0DMW1_NOVIT</name>
<organism evidence="1 2">
    <name type="scientific">Novispirillum itersonii</name>
    <name type="common">Aquaspirillum itersonii</name>
    <dbReference type="NCBI Taxonomy" id="189"/>
    <lineage>
        <taxon>Bacteria</taxon>
        <taxon>Pseudomonadati</taxon>
        <taxon>Pseudomonadota</taxon>
        <taxon>Alphaproteobacteria</taxon>
        <taxon>Rhodospirillales</taxon>
        <taxon>Novispirillaceae</taxon>
        <taxon>Novispirillum</taxon>
    </lineage>
</organism>
<reference evidence="1 2" key="1">
    <citation type="submission" date="2020-08" db="EMBL/GenBank/DDBJ databases">
        <title>Genomic Encyclopedia of Type Strains, Phase IV (KMG-IV): sequencing the most valuable type-strain genomes for metagenomic binning, comparative biology and taxonomic classification.</title>
        <authorList>
            <person name="Goeker M."/>
        </authorList>
    </citation>
    <scope>NUCLEOTIDE SEQUENCE [LARGE SCALE GENOMIC DNA]</scope>
    <source>
        <strain evidence="1 2">DSM 11590</strain>
    </source>
</reference>
<evidence type="ECO:0008006" key="3">
    <source>
        <dbReference type="Google" id="ProtNLM"/>
    </source>
</evidence>
<accession>A0A7X0DMW1</accession>